<accession>A0A3P5YC86</accession>
<comment type="subcellular location">
    <subcellularLocation>
        <location evidence="2">Vacuole</location>
    </subcellularLocation>
</comment>
<keyword evidence="5" id="KW-0926">Vacuole</keyword>
<evidence type="ECO:0000256" key="7">
    <source>
        <dbReference type="ARBA" id="ARBA00032797"/>
    </source>
</evidence>
<dbReference type="InterPro" id="IPR017853">
    <property type="entry name" value="GH"/>
</dbReference>
<dbReference type="Gene3D" id="3.20.20.80">
    <property type="entry name" value="Glycosidases"/>
    <property type="match status" value="1"/>
</dbReference>
<evidence type="ECO:0000256" key="1">
    <source>
        <dbReference type="ARBA" id="ARBA00003014"/>
    </source>
</evidence>
<evidence type="ECO:0000256" key="9">
    <source>
        <dbReference type="SAM" id="MobiDB-lite"/>
    </source>
</evidence>
<dbReference type="EC" id="3.2.1.147" evidence="4"/>
<evidence type="ECO:0000256" key="2">
    <source>
        <dbReference type="ARBA" id="ARBA00004116"/>
    </source>
</evidence>
<proteinExistence type="inferred from homology"/>
<comment type="catalytic activity">
    <reaction evidence="8">
        <text>a thioglucoside + H2O = a sugar + a thiol.</text>
        <dbReference type="EC" id="3.2.1.147"/>
    </reaction>
</comment>
<evidence type="ECO:0000256" key="4">
    <source>
        <dbReference type="ARBA" id="ARBA00012250"/>
    </source>
</evidence>
<dbReference type="SUPFAM" id="SSF51445">
    <property type="entry name" value="(Trans)glycosidases"/>
    <property type="match status" value="1"/>
</dbReference>
<dbReference type="Proteomes" id="UP000694005">
    <property type="component" value="Chromosome A09"/>
</dbReference>
<dbReference type="Gramene" id="A09p45510.2_BraZ1">
    <property type="protein sequence ID" value="A09p45510.2_BraZ1.CDS"/>
    <property type="gene ID" value="A09g45510.2_BraZ1"/>
</dbReference>
<dbReference type="AlphaFoldDB" id="A0A3P5YC86"/>
<feature type="compositionally biased region" description="Polar residues" evidence="9">
    <location>
        <begin position="9"/>
        <end position="26"/>
    </location>
</feature>
<dbReference type="Pfam" id="PF00232">
    <property type="entry name" value="Glyco_hydro_1"/>
    <property type="match status" value="1"/>
</dbReference>
<evidence type="ECO:0000256" key="3">
    <source>
        <dbReference type="ARBA" id="ARBA00010838"/>
    </source>
</evidence>
<gene>
    <name evidence="11" type="ORF">BRAA09T38975Z</name>
    <name evidence="10" type="ORF">BRAPAZ1V2_A09P45510.2</name>
</gene>
<evidence type="ECO:0000256" key="8">
    <source>
        <dbReference type="ARBA" id="ARBA00034026"/>
    </source>
</evidence>
<comment type="function">
    <text evidence="1">Degradation of glucosinolates (glucose residue linked by a thioglucoside bound to an amino acid derivative) to glucose, sulfate and any of the products: thiocyanates, isothiocyanates, nitriles, epithionitriles or oxazolidine-2-thiones.</text>
</comment>
<organism evidence="11">
    <name type="scientific">Brassica campestris</name>
    <name type="common">Field mustard</name>
    <dbReference type="NCBI Taxonomy" id="3711"/>
    <lineage>
        <taxon>Eukaryota</taxon>
        <taxon>Viridiplantae</taxon>
        <taxon>Streptophyta</taxon>
        <taxon>Embryophyta</taxon>
        <taxon>Tracheophyta</taxon>
        <taxon>Spermatophyta</taxon>
        <taxon>Magnoliopsida</taxon>
        <taxon>eudicotyledons</taxon>
        <taxon>Gunneridae</taxon>
        <taxon>Pentapetalae</taxon>
        <taxon>rosids</taxon>
        <taxon>malvids</taxon>
        <taxon>Brassicales</taxon>
        <taxon>Brassicaceae</taxon>
        <taxon>Brassiceae</taxon>
        <taxon>Brassica</taxon>
    </lineage>
</organism>
<evidence type="ECO:0000256" key="6">
    <source>
        <dbReference type="ARBA" id="ARBA00032643"/>
    </source>
</evidence>
<dbReference type="InterPro" id="IPR001360">
    <property type="entry name" value="Glyco_hydro_1"/>
</dbReference>
<protein>
    <recommendedName>
        <fullName evidence="4">thioglucosidase</fullName>
        <ecNumber evidence="4">3.2.1.147</ecNumber>
    </recommendedName>
    <alternativeName>
        <fullName evidence="6">Sinigrinase</fullName>
    </alternativeName>
    <alternativeName>
        <fullName evidence="7">Thioglucosidase</fullName>
    </alternativeName>
</protein>
<comment type="similarity">
    <text evidence="3">Belongs to the glycosyl hydrolase 1 family.</text>
</comment>
<feature type="region of interest" description="Disordered" evidence="9">
    <location>
        <begin position="1"/>
        <end position="26"/>
    </location>
</feature>
<dbReference type="SMR" id="A0A3P5YC86"/>
<dbReference type="EMBL" id="LS974625">
    <property type="protein sequence ID" value="CAG7864084.1"/>
    <property type="molecule type" value="Genomic_DNA"/>
</dbReference>
<dbReference type="GO" id="GO:0019137">
    <property type="term" value="F:thioglucosidase activity"/>
    <property type="evidence" value="ECO:0007669"/>
    <property type="project" value="UniProtKB-EC"/>
</dbReference>
<evidence type="ECO:0000313" key="11">
    <source>
        <dbReference type="EMBL" id="VDC61364.1"/>
    </source>
</evidence>
<dbReference type="GO" id="GO:0005975">
    <property type="term" value="P:carbohydrate metabolic process"/>
    <property type="evidence" value="ECO:0007669"/>
    <property type="project" value="InterPro"/>
</dbReference>
<reference evidence="11" key="1">
    <citation type="submission" date="2018-11" db="EMBL/GenBank/DDBJ databases">
        <authorList>
            <consortium name="Genoscope - CEA"/>
            <person name="William W."/>
        </authorList>
    </citation>
    <scope>NUCLEOTIDE SEQUENCE</scope>
</reference>
<name>A0A3P5YC86_BRACM</name>
<dbReference type="EMBL" id="LR031568">
    <property type="protein sequence ID" value="VDC61364.1"/>
    <property type="molecule type" value="Genomic_DNA"/>
</dbReference>
<dbReference type="GO" id="GO:0005773">
    <property type="term" value="C:vacuole"/>
    <property type="evidence" value="ECO:0007669"/>
    <property type="project" value="UniProtKB-SubCell"/>
</dbReference>
<evidence type="ECO:0000256" key="5">
    <source>
        <dbReference type="ARBA" id="ARBA00022554"/>
    </source>
</evidence>
<evidence type="ECO:0000313" key="10">
    <source>
        <dbReference type="EMBL" id="CAG7864084.1"/>
    </source>
</evidence>
<sequence>MAVALLPMNDSSPTGETTPQSSSLENTTRFKYLSSHIEAMLHSLSRKDSNIKGYSQWSLMDFVSCLEGMT</sequence>